<sequence>MKSLFKPIAYIIMLSFITGCQDNILDTEIDPVDNNLPVIASLGNVDGLTTFSRGVYDFLSSEDVFESVGPEKESPMLWFTYGYHETMGDVLTMPWGNFGGRWVNQTQSVTLDDGTEVTPPAGGPQPGEIAIRNTRDAGSDNAIQYEWRDMYSIIVQCNTIEEALADLPADDATRDAFLAWSLWWRAYAHSRLGSIYEQGVVNESGLISNPTSIPSTQFVSNTELINRSNNFLNQLETLLNNVTDNAAFNSRFSSFHISYLTEKVDITELMENINTLRIRNLVYNTKVTDMTAADWAQVITLGNNGVSSNDGAFIMQSESSFIANGWLPSQVLGFWYFPSDRLIQDINPGDARFDDYFIQDPDQGFPFPNQRGRGIQYGASYFWQVNSGIVSNNDLEIKMYYAGSYEENQLFLAEAKVRTNDIEGGLAHLDAVRSLQESELPATVGTGLSQDQALEEIRKERRLALLFRAVAFYDARRYGVASGSRTGARVLDQNGNLNTNATINYGYLEYWPVPAFESDFNSIPSSLQ</sequence>
<keyword evidence="4" id="KW-0472">Membrane</keyword>
<dbReference type="RefSeq" id="WP_324178914.1">
    <property type="nucleotide sequence ID" value="NZ_BAABAW010000003.1"/>
</dbReference>
<comment type="caution">
    <text evidence="7">The sequence shown here is derived from an EMBL/GenBank/DDBJ whole genome shotgun (WGS) entry which is preliminary data.</text>
</comment>
<keyword evidence="8" id="KW-1185">Reference proteome</keyword>
<name>A0ABU5ZS91_9FLAO</name>
<evidence type="ECO:0000259" key="6">
    <source>
        <dbReference type="Pfam" id="PF07980"/>
    </source>
</evidence>
<reference evidence="7 8" key="1">
    <citation type="journal article" date="2013" name="Int. J. Syst. Evol. Microbiol.">
        <title>Aquimarina gracilis sp. nov., isolated from the gut microflora of a mussel, Mytilus coruscus, and emended description of Aquimarina spongiae.</title>
        <authorList>
            <person name="Park S.C."/>
            <person name="Choe H.N."/>
            <person name="Baik K.S."/>
            <person name="Seong C.N."/>
        </authorList>
    </citation>
    <scope>NUCLEOTIDE SEQUENCE [LARGE SCALE GENOMIC DNA]</scope>
    <source>
        <strain evidence="7 8">PSC32</strain>
    </source>
</reference>
<dbReference type="InterPro" id="IPR011990">
    <property type="entry name" value="TPR-like_helical_dom_sf"/>
</dbReference>
<feature type="domain" description="RagB/SusD" evidence="6">
    <location>
        <begin position="410"/>
        <end position="516"/>
    </location>
</feature>
<dbReference type="Pfam" id="PF07980">
    <property type="entry name" value="SusD_RagB"/>
    <property type="match status" value="1"/>
</dbReference>
<protein>
    <submittedName>
        <fullName evidence="7">RagB/SusD family nutrient uptake outer membrane protein</fullName>
    </submittedName>
</protein>
<evidence type="ECO:0000313" key="8">
    <source>
        <dbReference type="Proteomes" id="UP001327027"/>
    </source>
</evidence>
<dbReference type="InterPro" id="IPR012944">
    <property type="entry name" value="SusD_RagB_dom"/>
</dbReference>
<dbReference type="Proteomes" id="UP001327027">
    <property type="component" value="Unassembled WGS sequence"/>
</dbReference>
<keyword evidence="5" id="KW-0998">Cell outer membrane</keyword>
<dbReference type="EMBL" id="JAYKLX010000002">
    <property type="protein sequence ID" value="MEB3344889.1"/>
    <property type="molecule type" value="Genomic_DNA"/>
</dbReference>
<evidence type="ECO:0000256" key="1">
    <source>
        <dbReference type="ARBA" id="ARBA00004442"/>
    </source>
</evidence>
<dbReference type="SUPFAM" id="SSF48452">
    <property type="entry name" value="TPR-like"/>
    <property type="match status" value="1"/>
</dbReference>
<accession>A0ABU5ZS91</accession>
<comment type="subcellular location">
    <subcellularLocation>
        <location evidence="1">Cell outer membrane</location>
    </subcellularLocation>
</comment>
<dbReference type="Gene3D" id="1.25.40.390">
    <property type="match status" value="1"/>
</dbReference>
<gene>
    <name evidence="7" type="ORF">U6A24_05425</name>
</gene>
<organism evidence="7 8">
    <name type="scientific">Aquimarina gracilis</name>
    <dbReference type="NCBI Taxonomy" id="874422"/>
    <lineage>
        <taxon>Bacteria</taxon>
        <taxon>Pseudomonadati</taxon>
        <taxon>Bacteroidota</taxon>
        <taxon>Flavobacteriia</taxon>
        <taxon>Flavobacteriales</taxon>
        <taxon>Flavobacteriaceae</taxon>
        <taxon>Aquimarina</taxon>
    </lineage>
</organism>
<comment type="similarity">
    <text evidence="2">Belongs to the SusD family.</text>
</comment>
<evidence type="ECO:0000256" key="3">
    <source>
        <dbReference type="ARBA" id="ARBA00022729"/>
    </source>
</evidence>
<evidence type="ECO:0000256" key="2">
    <source>
        <dbReference type="ARBA" id="ARBA00006275"/>
    </source>
</evidence>
<evidence type="ECO:0000256" key="5">
    <source>
        <dbReference type="ARBA" id="ARBA00023237"/>
    </source>
</evidence>
<evidence type="ECO:0000256" key="4">
    <source>
        <dbReference type="ARBA" id="ARBA00023136"/>
    </source>
</evidence>
<evidence type="ECO:0000313" key="7">
    <source>
        <dbReference type="EMBL" id="MEB3344889.1"/>
    </source>
</evidence>
<dbReference type="PROSITE" id="PS51257">
    <property type="entry name" value="PROKAR_LIPOPROTEIN"/>
    <property type="match status" value="1"/>
</dbReference>
<keyword evidence="3" id="KW-0732">Signal</keyword>
<proteinExistence type="inferred from homology"/>